<dbReference type="EMBL" id="AMZH03000667">
    <property type="protein sequence ID" value="RRT82563.1"/>
    <property type="molecule type" value="Genomic_DNA"/>
</dbReference>
<accession>A0A427B263</accession>
<dbReference type="Proteomes" id="UP000287651">
    <property type="component" value="Unassembled WGS sequence"/>
</dbReference>
<sequence>MRQHGRQFCPINRLANFRNLKIRRFERVIRSGSQMTNPRPIVVKPEVDFNDPDWKKKFQEDFKKRFNLPHLRDVLDIQPKPTTFSLKSR</sequence>
<proteinExistence type="predicted"/>
<reference evidence="1 2" key="1">
    <citation type="journal article" date="2014" name="Agronomy (Basel)">
        <title>A Draft Genome Sequence for Ensete ventricosum, the Drought-Tolerant Tree Against Hunger.</title>
        <authorList>
            <person name="Harrison J."/>
            <person name="Moore K.A."/>
            <person name="Paszkiewicz K."/>
            <person name="Jones T."/>
            <person name="Grant M."/>
            <person name="Ambacheew D."/>
            <person name="Muzemil S."/>
            <person name="Studholme D.J."/>
        </authorList>
    </citation>
    <scope>NUCLEOTIDE SEQUENCE [LARGE SCALE GENOMIC DNA]</scope>
</reference>
<protein>
    <submittedName>
        <fullName evidence="1">Uncharacterized protein</fullName>
    </submittedName>
</protein>
<evidence type="ECO:0000313" key="2">
    <source>
        <dbReference type="Proteomes" id="UP000287651"/>
    </source>
</evidence>
<evidence type="ECO:0000313" key="1">
    <source>
        <dbReference type="EMBL" id="RRT82563.1"/>
    </source>
</evidence>
<comment type="caution">
    <text evidence="1">The sequence shown here is derived from an EMBL/GenBank/DDBJ whole genome shotgun (WGS) entry which is preliminary data.</text>
</comment>
<organism evidence="1 2">
    <name type="scientific">Ensete ventricosum</name>
    <name type="common">Abyssinian banana</name>
    <name type="synonym">Musa ensete</name>
    <dbReference type="NCBI Taxonomy" id="4639"/>
    <lineage>
        <taxon>Eukaryota</taxon>
        <taxon>Viridiplantae</taxon>
        <taxon>Streptophyta</taxon>
        <taxon>Embryophyta</taxon>
        <taxon>Tracheophyta</taxon>
        <taxon>Spermatophyta</taxon>
        <taxon>Magnoliopsida</taxon>
        <taxon>Liliopsida</taxon>
        <taxon>Zingiberales</taxon>
        <taxon>Musaceae</taxon>
        <taxon>Ensete</taxon>
    </lineage>
</organism>
<name>A0A427B263_ENSVE</name>
<gene>
    <name evidence="1" type="ORF">B296_00014603</name>
</gene>
<dbReference type="AlphaFoldDB" id="A0A427B263"/>